<dbReference type="Proteomes" id="UP000572051">
    <property type="component" value="Unassembled WGS sequence"/>
</dbReference>
<keyword evidence="5" id="KW-1185">Reference proteome</keyword>
<comment type="subunit">
    <text evidence="2">Part of the Csm effector complex that includes Cas10, Csm2, Csm3, Csm4 and Csm5.</text>
</comment>
<organism evidence="4 5">
    <name type="scientific">Nocardiopsis aegyptia</name>
    <dbReference type="NCBI Taxonomy" id="220378"/>
    <lineage>
        <taxon>Bacteria</taxon>
        <taxon>Bacillati</taxon>
        <taxon>Actinomycetota</taxon>
        <taxon>Actinomycetes</taxon>
        <taxon>Streptosporangiales</taxon>
        <taxon>Nocardiopsidaceae</taxon>
        <taxon>Nocardiopsis</taxon>
    </lineage>
</organism>
<dbReference type="GO" id="GO:0051607">
    <property type="term" value="P:defense response to virus"/>
    <property type="evidence" value="ECO:0007669"/>
    <property type="project" value="UniProtKB-KW"/>
</dbReference>
<proteinExistence type="predicted"/>
<accession>A0A7Z0EKB3</accession>
<evidence type="ECO:0000256" key="1">
    <source>
        <dbReference type="ARBA" id="ARBA00023118"/>
    </source>
</evidence>
<evidence type="ECO:0000256" key="2">
    <source>
        <dbReference type="ARBA" id="ARBA00093789"/>
    </source>
</evidence>
<comment type="caution">
    <text evidence="4">The sequence shown here is derived from an EMBL/GenBank/DDBJ whole genome shotgun (WGS) entry which is preliminary data.</text>
</comment>
<feature type="domain" description="CRISPR type III-associated protein" evidence="3">
    <location>
        <begin position="8"/>
        <end position="170"/>
    </location>
</feature>
<sequence>MAWTTFRLTVTTPLFNGDDATTGLHASSIRGAMHHWFRALAATRAGNDVTALARAEQAVFGSTRRASPVRMRLAGQPIGNMLVKPGPSALISGDQGKWVGYLLGQGLTRYDSSTGRMLLSRPYTRPGHSFDLRLGFSGQEDVDALFLASLWLACTYGGFGARTRKGFGGVRLVHEDGDLPGPWREHSPNTPTLDHYRELDHLSLAGPVKDCADLLWKVMPAPADDAHDRAPVYPALGPGYTTAALGWPHGATWQEVASESGELYRRFRASRAHPHTTKNYEPKIKTPEHHTVVHGRSTHFPLGALGLPVNYQSDAVVNVFQGEEHARRASPLWLRFVGGEGEETRLFSFAFLNPFLPKGSGARIRAEGRAVKPDGSRPVTVDDTDVQNKAGAWLKLTRLPT</sequence>
<dbReference type="RefSeq" id="WP_179820832.1">
    <property type="nucleotide sequence ID" value="NZ_JACCFS010000001.1"/>
</dbReference>
<gene>
    <name evidence="4" type="ORF">HNR10_000744</name>
</gene>
<dbReference type="Pfam" id="PF03787">
    <property type="entry name" value="RAMPs"/>
    <property type="match status" value="1"/>
</dbReference>
<evidence type="ECO:0000259" key="3">
    <source>
        <dbReference type="Pfam" id="PF03787"/>
    </source>
</evidence>
<dbReference type="InterPro" id="IPR005537">
    <property type="entry name" value="RAMP_III_fam"/>
</dbReference>
<name>A0A7Z0EKB3_9ACTN</name>
<dbReference type="NCBIfam" id="TIGR01894">
    <property type="entry name" value="cas_TM1795_cmr1"/>
    <property type="match status" value="1"/>
</dbReference>
<dbReference type="InterPro" id="IPR007522">
    <property type="entry name" value="CRISPR-assoc_prot_TM1795"/>
</dbReference>
<keyword evidence="1" id="KW-0051">Antiviral defense</keyword>
<reference evidence="4 5" key="1">
    <citation type="submission" date="2020-07" db="EMBL/GenBank/DDBJ databases">
        <title>Sequencing the genomes of 1000 actinobacteria strains.</title>
        <authorList>
            <person name="Klenk H.-P."/>
        </authorList>
    </citation>
    <scope>NUCLEOTIDE SEQUENCE [LARGE SCALE GENOMIC DNA]</scope>
    <source>
        <strain evidence="4 5">DSM 44442</strain>
    </source>
</reference>
<evidence type="ECO:0000313" key="4">
    <source>
        <dbReference type="EMBL" id="NYJ32863.1"/>
    </source>
</evidence>
<evidence type="ECO:0000313" key="5">
    <source>
        <dbReference type="Proteomes" id="UP000572051"/>
    </source>
</evidence>
<dbReference type="AlphaFoldDB" id="A0A7Z0EKB3"/>
<dbReference type="EMBL" id="JACCFS010000001">
    <property type="protein sequence ID" value="NYJ32863.1"/>
    <property type="molecule type" value="Genomic_DNA"/>
</dbReference>
<protein>
    <submittedName>
        <fullName evidence="4">CRISPR-associated protein Cmr1</fullName>
    </submittedName>
</protein>